<evidence type="ECO:0000313" key="2">
    <source>
        <dbReference type="EMBL" id="GFE20622.1"/>
    </source>
</evidence>
<reference evidence="2 3" key="1">
    <citation type="submission" date="2019-12" db="EMBL/GenBank/DDBJ databases">
        <title>Whole genome shotgun sequence of Streptomyces libani subsp. libani NBRC 13452.</title>
        <authorList>
            <person name="Ichikawa N."/>
            <person name="Kimura A."/>
            <person name="Kitahashi Y."/>
            <person name="Komaki H."/>
            <person name="Tamura T."/>
        </authorList>
    </citation>
    <scope>NUCLEOTIDE SEQUENCE [LARGE SCALE GENOMIC DNA]</scope>
    <source>
        <strain evidence="2 3">NBRC 13452</strain>
    </source>
</reference>
<dbReference type="EMBL" id="BLIP01000001">
    <property type="protein sequence ID" value="GFE20622.1"/>
    <property type="molecule type" value="Genomic_DNA"/>
</dbReference>
<evidence type="ECO:0000313" key="3">
    <source>
        <dbReference type="Proteomes" id="UP000429552"/>
    </source>
</evidence>
<comment type="caution">
    <text evidence="2">The sequence shown here is derived from an EMBL/GenBank/DDBJ whole genome shotgun (WGS) entry which is preliminary data.</text>
</comment>
<name>A0A640TC90_STRNI</name>
<feature type="region of interest" description="Disordered" evidence="1">
    <location>
        <begin position="97"/>
        <end position="119"/>
    </location>
</feature>
<sequence length="119" mass="13433">MRAGHGQDLRPRRRGRPRVRPGTVLADKAYSSRAIRDRLRNRWIRAVVPQSADQIATRRRRGRAGGRPLAFVDAKTATIYQAALRLAATHIWTARWSRKKRPGSGIRPRDGRASKGCCP</sequence>
<gene>
    <name evidence="2" type="ORF">Sliba_10750</name>
</gene>
<dbReference type="AlphaFoldDB" id="A0A640TC90"/>
<evidence type="ECO:0000256" key="1">
    <source>
        <dbReference type="SAM" id="MobiDB-lite"/>
    </source>
</evidence>
<organism evidence="2 3">
    <name type="scientific">Streptomyces nigrescens</name>
    <dbReference type="NCBI Taxonomy" id="1920"/>
    <lineage>
        <taxon>Bacteria</taxon>
        <taxon>Bacillati</taxon>
        <taxon>Actinomycetota</taxon>
        <taxon>Actinomycetes</taxon>
        <taxon>Kitasatosporales</taxon>
        <taxon>Streptomycetaceae</taxon>
        <taxon>Streptomyces</taxon>
    </lineage>
</organism>
<dbReference type="Proteomes" id="UP000429552">
    <property type="component" value="Unassembled WGS sequence"/>
</dbReference>
<proteinExistence type="predicted"/>
<accession>A0A640TC90</accession>
<protein>
    <recommendedName>
        <fullName evidence="4">Transposase DDE domain-containing protein</fullName>
    </recommendedName>
</protein>
<feature type="compositionally biased region" description="Basic and acidic residues" evidence="1">
    <location>
        <begin position="1"/>
        <end position="10"/>
    </location>
</feature>
<feature type="region of interest" description="Disordered" evidence="1">
    <location>
        <begin position="1"/>
        <end position="23"/>
    </location>
</feature>
<evidence type="ECO:0008006" key="4">
    <source>
        <dbReference type="Google" id="ProtNLM"/>
    </source>
</evidence>